<dbReference type="InterPro" id="IPR052883">
    <property type="entry name" value="Hisactophilin"/>
</dbReference>
<dbReference type="PANTHER" id="PTHR33351:SF1">
    <property type="entry name" value="IG-LIKE DOMAIN-CONTAINING PROTEIN-RELATED"/>
    <property type="match status" value="1"/>
</dbReference>
<keyword evidence="3" id="KW-1185">Reference proteome</keyword>
<protein>
    <submittedName>
        <fullName evidence="2">Uncharacterized protein</fullName>
    </submittedName>
</protein>
<feature type="chain" id="PRO_5035224111" evidence="1">
    <location>
        <begin position="28"/>
        <end position="564"/>
    </location>
</feature>
<dbReference type="GO" id="GO:0030041">
    <property type="term" value="P:actin filament polymerization"/>
    <property type="evidence" value="ECO:0007669"/>
    <property type="project" value="TreeGrafter"/>
</dbReference>
<dbReference type="EMBL" id="JAFREP010000010">
    <property type="protein sequence ID" value="MBO1319277.1"/>
    <property type="molecule type" value="Genomic_DNA"/>
</dbReference>
<feature type="signal peptide" evidence="1">
    <location>
        <begin position="1"/>
        <end position="27"/>
    </location>
</feature>
<organism evidence="2 3">
    <name type="scientific">Acanthopleuribacter pedis</name>
    <dbReference type="NCBI Taxonomy" id="442870"/>
    <lineage>
        <taxon>Bacteria</taxon>
        <taxon>Pseudomonadati</taxon>
        <taxon>Acidobacteriota</taxon>
        <taxon>Holophagae</taxon>
        <taxon>Acanthopleuribacterales</taxon>
        <taxon>Acanthopleuribacteraceae</taxon>
        <taxon>Acanthopleuribacter</taxon>
    </lineage>
</organism>
<gene>
    <name evidence="2" type="ORF">J3U88_12465</name>
</gene>
<dbReference type="Proteomes" id="UP000664417">
    <property type="component" value="Unassembled WGS sequence"/>
</dbReference>
<name>A0A8J7U356_9BACT</name>
<keyword evidence="1" id="KW-0732">Signal</keyword>
<dbReference type="CDD" id="cd00257">
    <property type="entry name" value="beta-trefoil_FSCN-like"/>
    <property type="match status" value="2"/>
</dbReference>
<sequence length="564" mass="62986">MFQPSSVQNSFRSMILLLLIGGSLLQAQTTVLNDVNIINEYEKNAIILLTNNDPETFPYDQAYGLTNYWTKWDVLLNADNTYSFRLNNKYLSANADGGVNVANSIGTNEKFFLESGNGTYYIRTWRHTYLGANGSGWKDVIQSWERTSNEEWLFNERPDPTGGLDNINISNYITKNIIILLTNNDPETFPYDQAYGANNYWTKWDVIVNGDGTYSFHVNGKYLADTGTTNTQVISAITTESKWTLESADRGTYAIKSNSNRYLTGNGTGWKDVIMSSTLTDEGRWHFFDRQNVTTYTDTTLFIDSDTVGNIDENWATVDFVGDFDFTPALFANMQTFNGTDPADLRIRNLGVSDFDVFVQEEQSKDSETAHNNETIGFLALAEGGIRNTNGQVIAEAGIIDVTQDDAGEWFTLDSFIGTYSDPVVIMVINSYNGTHESHMRVRDVGTTSFRYQLEEWDFRDGTHGTESVAYLIVEAGTHSLEKGGTLQAQTQKLDHNAEVVTFPSSFSSTPVVLSQTQTRNGNASVNTRMYSVGTSSVTVRLQEQEADNGTHDDEWVGVVSYGN</sequence>
<accession>A0A8J7U356</accession>
<dbReference type="GO" id="GO:0051015">
    <property type="term" value="F:actin filament binding"/>
    <property type="evidence" value="ECO:0007669"/>
    <property type="project" value="TreeGrafter"/>
</dbReference>
<evidence type="ECO:0000256" key="1">
    <source>
        <dbReference type="SAM" id="SignalP"/>
    </source>
</evidence>
<dbReference type="InterPro" id="IPR008999">
    <property type="entry name" value="Actin-crosslinking"/>
</dbReference>
<comment type="caution">
    <text evidence="2">The sequence shown here is derived from an EMBL/GenBank/DDBJ whole genome shotgun (WGS) entry which is preliminary data.</text>
</comment>
<evidence type="ECO:0000313" key="3">
    <source>
        <dbReference type="Proteomes" id="UP000664417"/>
    </source>
</evidence>
<evidence type="ECO:0000313" key="2">
    <source>
        <dbReference type="EMBL" id="MBO1319277.1"/>
    </source>
</evidence>
<reference evidence="2" key="1">
    <citation type="submission" date="2021-03" db="EMBL/GenBank/DDBJ databases">
        <authorList>
            <person name="Wang G."/>
        </authorList>
    </citation>
    <scope>NUCLEOTIDE SEQUENCE</scope>
    <source>
        <strain evidence="2">KCTC 12899</strain>
    </source>
</reference>
<dbReference type="PANTHER" id="PTHR33351">
    <property type="entry name" value="HISACTOPHILIN-1-RELATED"/>
    <property type="match status" value="1"/>
</dbReference>
<proteinExistence type="predicted"/>
<dbReference type="GO" id="GO:0015629">
    <property type="term" value="C:actin cytoskeleton"/>
    <property type="evidence" value="ECO:0007669"/>
    <property type="project" value="TreeGrafter"/>
</dbReference>
<dbReference type="AlphaFoldDB" id="A0A8J7U356"/>
<dbReference type="SUPFAM" id="SSF50405">
    <property type="entry name" value="Actin-crosslinking proteins"/>
    <property type="match status" value="2"/>
</dbReference>
<dbReference type="RefSeq" id="WP_207859098.1">
    <property type="nucleotide sequence ID" value="NZ_JAFREP010000010.1"/>
</dbReference>
<dbReference type="Gene3D" id="2.80.10.50">
    <property type="match status" value="2"/>
</dbReference>